<keyword evidence="1 5" id="KW-0637">Prenyltransferase</keyword>
<organism evidence="8 9">
    <name type="scientific">Streptomyces camponoticapitis</name>
    <dbReference type="NCBI Taxonomy" id="1616125"/>
    <lineage>
        <taxon>Bacteria</taxon>
        <taxon>Bacillati</taxon>
        <taxon>Actinomycetota</taxon>
        <taxon>Actinomycetes</taxon>
        <taxon>Kitasatosporales</taxon>
        <taxon>Streptomycetaceae</taxon>
        <taxon>Streptomyces</taxon>
    </lineage>
</organism>
<evidence type="ECO:0000259" key="7">
    <source>
        <dbReference type="Pfam" id="PF02441"/>
    </source>
</evidence>
<evidence type="ECO:0000256" key="6">
    <source>
        <dbReference type="SAM" id="MobiDB-lite"/>
    </source>
</evidence>
<feature type="compositionally biased region" description="Basic and acidic residues" evidence="6">
    <location>
        <begin position="1"/>
        <end position="15"/>
    </location>
</feature>
<feature type="binding site" evidence="5">
    <location>
        <position position="211"/>
    </location>
    <ligand>
        <name>dimethylallyl phosphate</name>
        <dbReference type="ChEBI" id="CHEBI:88052"/>
    </ligand>
</feature>
<evidence type="ECO:0000313" key="9">
    <source>
        <dbReference type="Proteomes" id="UP000660265"/>
    </source>
</evidence>
<dbReference type="Proteomes" id="UP000660265">
    <property type="component" value="Unassembled WGS sequence"/>
</dbReference>
<dbReference type="Gene3D" id="3.40.50.1950">
    <property type="entry name" value="Flavin prenyltransferase-like"/>
    <property type="match status" value="1"/>
</dbReference>
<dbReference type="Pfam" id="PF02441">
    <property type="entry name" value="Flavoprotein"/>
    <property type="match status" value="1"/>
</dbReference>
<comment type="similarity">
    <text evidence="5">Belongs to the UbiX/PAD1 family.</text>
</comment>
<feature type="binding site" evidence="5">
    <location>
        <begin position="130"/>
        <end position="133"/>
    </location>
    <ligand>
        <name>FMN</name>
        <dbReference type="ChEBI" id="CHEBI:58210"/>
    </ligand>
</feature>
<dbReference type="SUPFAM" id="SSF52507">
    <property type="entry name" value="Homo-oligomeric flavin-containing Cys decarboxylases, HFCD"/>
    <property type="match status" value="1"/>
</dbReference>
<comment type="catalytic activity">
    <reaction evidence="5">
        <text>dimethylallyl phosphate + FMNH2 = prenylated FMNH2 + phosphate</text>
        <dbReference type="Rhea" id="RHEA:37743"/>
        <dbReference type="ChEBI" id="CHEBI:43474"/>
        <dbReference type="ChEBI" id="CHEBI:57618"/>
        <dbReference type="ChEBI" id="CHEBI:87467"/>
        <dbReference type="ChEBI" id="CHEBI:88052"/>
        <dbReference type="EC" id="2.5.1.129"/>
    </reaction>
</comment>
<evidence type="ECO:0000313" key="8">
    <source>
        <dbReference type="EMBL" id="GGJ94952.1"/>
    </source>
</evidence>
<gene>
    <name evidence="5 8" type="primary">ubiX</name>
    <name evidence="8" type="ORF">GCM10011583_28100</name>
</gene>
<proteinExistence type="inferred from homology"/>
<sequence>MKPGSDHEDQRHTERPTAGPRRPWVVGVSGASGTPYAAAVLRGLLDAGESVDLIVSRASRLTLLDETGISFRDAHWREDLRTWLARGADGKPDTFAPDVSDVRHWAAGDLAAGPSSGSYPVKGMLIVPASTASVAGVALGLSKDLLQRAASVTLKERRALVVAVRETPLGGGTLKHLVTLDEAGAVVLPASPAFYAGATHIQDLVDFVAGRVLDAAGVPHRLYRRWEGELGGSRTGPDPDPGAH</sequence>
<dbReference type="EMBL" id="BMMV01000007">
    <property type="protein sequence ID" value="GGJ94952.1"/>
    <property type="molecule type" value="Genomic_DNA"/>
</dbReference>
<keyword evidence="4 5" id="KW-0808">Transferase</keyword>
<keyword evidence="3 5" id="KW-0288">FMN</keyword>
<comment type="caution">
    <text evidence="5">Lacks conserved residue(s) required for the propagation of feature annotation.</text>
</comment>
<keyword evidence="2 5" id="KW-0285">Flavoprotein</keyword>
<evidence type="ECO:0000256" key="4">
    <source>
        <dbReference type="ARBA" id="ARBA00022679"/>
    </source>
</evidence>
<protein>
    <recommendedName>
        <fullName evidence="5">Flavin prenyltransferase UbiX</fullName>
        <ecNumber evidence="5">2.5.1.129</ecNumber>
    </recommendedName>
</protein>
<dbReference type="HAMAP" id="MF_01984">
    <property type="entry name" value="ubiX_pad"/>
    <property type="match status" value="1"/>
</dbReference>
<accession>A0ABQ2E5P6</accession>
<feature type="domain" description="Flavoprotein" evidence="7">
    <location>
        <begin position="24"/>
        <end position="215"/>
    </location>
</feature>
<dbReference type="NCBIfam" id="TIGR00421">
    <property type="entry name" value="ubiX_pad"/>
    <property type="match status" value="1"/>
</dbReference>
<dbReference type="InterPro" id="IPR004507">
    <property type="entry name" value="UbiX-like"/>
</dbReference>
<dbReference type="InterPro" id="IPR036551">
    <property type="entry name" value="Flavin_trans-like"/>
</dbReference>
<evidence type="ECO:0000256" key="1">
    <source>
        <dbReference type="ARBA" id="ARBA00022602"/>
    </source>
</evidence>
<dbReference type="EC" id="2.5.1.129" evidence="5"/>
<feature type="binding site" evidence="5">
    <location>
        <position position="165"/>
    </location>
    <ligand>
        <name>FMN</name>
        <dbReference type="ChEBI" id="CHEBI:58210"/>
    </ligand>
</feature>
<feature type="binding site" evidence="5">
    <location>
        <position position="56"/>
    </location>
    <ligand>
        <name>FMN</name>
        <dbReference type="ChEBI" id="CHEBI:58210"/>
    </ligand>
</feature>
<evidence type="ECO:0000256" key="3">
    <source>
        <dbReference type="ARBA" id="ARBA00022643"/>
    </source>
</evidence>
<comment type="caution">
    <text evidence="8">The sequence shown here is derived from an EMBL/GenBank/DDBJ whole genome shotgun (WGS) entry which is preliminary data.</text>
</comment>
<feature type="binding site" evidence="5">
    <location>
        <position position="195"/>
    </location>
    <ligand>
        <name>dimethylallyl phosphate</name>
        <dbReference type="ChEBI" id="CHEBI:88052"/>
    </ligand>
</feature>
<comment type="function">
    <text evidence="5">Flavin prenyltransferase that catalyzes the synthesis of the prenylated FMN cofactor (prenyl-FMN) for 4-hydroxy-3-polyprenylbenzoic acid decarboxylase UbiD. The prenyltransferase is metal-independent and links a dimethylallyl moiety from dimethylallyl monophosphate (DMAP) to the flavin N5 and C6 atoms of FMN.</text>
</comment>
<keyword evidence="9" id="KW-1185">Reference proteome</keyword>
<name>A0ABQ2E5P6_9ACTN</name>
<reference evidence="9" key="1">
    <citation type="journal article" date="2019" name="Int. J. Syst. Evol. Microbiol.">
        <title>The Global Catalogue of Microorganisms (GCM) 10K type strain sequencing project: providing services to taxonomists for standard genome sequencing and annotation.</title>
        <authorList>
            <consortium name="The Broad Institute Genomics Platform"/>
            <consortium name="The Broad Institute Genome Sequencing Center for Infectious Disease"/>
            <person name="Wu L."/>
            <person name="Ma J."/>
        </authorList>
    </citation>
    <scope>NUCLEOTIDE SEQUENCE [LARGE SCALE GENOMIC DNA]</scope>
    <source>
        <strain evidence="9">CGMCC 4.7275</strain>
    </source>
</reference>
<dbReference type="RefSeq" id="WP_189107736.1">
    <property type="nucleotide sequence ID" value="NZ_BMMV01000007.1"/>
</dbReference>
<evidence type="ECO:0000256" key="2">
    <source>
        <dbReference type="ARBA" id="ARBA00022630"/>
    </source>
</evidence>
<feature type="binding site" evidence="5">
    <location>
        <begin position="30"/>
        <end position="32"/>
    </location>
    <ligand>
        <name>FMN</name>
        <dbReference type="ChEBI" id="CHEBI:58210"/>
    </ligand>
</feature>
<evidence type="ECO:0000256" key="5">
    <source>
        <dbReference type="HAMAP-Rule" id="MF_01984"/>
    </source>
</evidence>
<feature type="region of interest" description="Disordered" evidence="6">
    <location>
        <begin position="1"/>
        <end position="24"/>
    </location>
</feature>
<dbReference type="InterPro" id="IPR003382">
    <property type="entry name" value="Flavoprotein"/>
</dbReference>